<evidence type="ECO:0000256" key="1">
    <source>
        <dbReference type="ARBA" id="ARBA00006962"/>
    </source>
</evidence>
<dbReference type="Pfam" id="PF21036">
    <property type="entry name" value="EryCIII-like_N"/>
    <property type="match status" value="1"/>
</dbReference>
<dbReference type="Pfam" id="PF06722">
    <property type="entry name" value="EryCIII-like_C"/>
    <property type="match status" value="1"/>
</dbReference>
<dbReference type="EMBL" id="RBXO01000001">
    <property type="protein sequence ID" value="RKT55648.1"/>
    <property type="molecule type" value="Genomic_DNA"/>
</dbReference>
<keyword evidence="7" id="KW-1185">Reference proteome</keyword>
<sequence>MRVLFAAVPAVGHLFPLVPLAWACRAAGHEVLVASLDGAEIITGAGLPLVNVHPGLAMYDEVLGRAGGARPDLLARTRASAGADRDAFARLFAMFNARVADDFSALAEEWRPDLVVHEYLCPAAAVAAGRTGTPAVQLGIGFSPFPALRAAMAEELSGLLPDGPFAALHTVPPSMAGPGAAGEAVRPVPYDGGRALPGWLRRRPAHPRVAVTLGTVSPVMSGLDRVRRVVAAVAGLDVEVVLATGDTDLGPLGTLPPNVVAPGWVPWSALLSTSDAAIHHGGSGTTLAALAAGVPQLLLPDGSDRHLNADAVVARGAGCRAAADEITPGLITALLADEDVHVAAGEVAREIAAMPSPAGFAAGLDRRT</sequence>
<reference evidence="6 7" key="1">
    <citation type="submission" date="2018-10" db="EMBL/GenBank/DDBJ databases">
        <title>Sequencing the genomes of 1000 actinobacteria strains.</title>
        <authorList>
            <person name="Klenk H.-P."/>
        </authorList>
    </citation>
    <scope>NUCLEOTIDE SEQUENCE [LARGE SCALE GENOMIC DNA]</scope>
    <source>
        <strain evidence="6 7">DSM 43800</strain>
    </source>
</reference>
<feature type="domain" description="Erythromycin biosynthesis protein CIII-like C-terminal" evidence="4">
    <location>
        <begin position="228"/>
        <end position="361"/>
    </location>
</feature>
<dbReference type="PANTHER" id="PTHR48050">
    <property type="entry name" value="STEROL 3-BETA-GLUCOSYLTRANSFERASE"/>
    <property type="match status" value="1"/>
</dbReference>
<evidence type="ECO:0000313" key="7">
    <source>
        <dbReference type="Proteomes" id="UP000282084"/>
    </source>
</evidence>
<dbReference type="InterPro" id="IPR002213">
    <property type="entry name" value="UDP_glucos_trans"/>
</dbReference>
<gene>
    <name evidence="6" type="ORF">C8E97_4331</name>
</gene>
<evidence type="ECO:0000259" key="5">
    <source>
        <dbReference type="Pfam" id="PF21036"/>
    </source>
</evidence>
<dbReference type="Proteomes" id="UP000282084">
    <property type="component" value="Unassembled WGS sequence"/>
</dbReference>
<dbReference type="FunFam" id="3.40.50.2000:FF:000072">
    <property type="entry name" value="Glycosyl transferase"/>
    <property type="match status" value="1"/>
</dbReference>
<protein>
    <submittedName>
        <fullName evidence="6">UDP:flavonoid glycosyltransferase YjiC (YdhE family)</fullName>
    </submittedName>
</protein>
<organism evidence="6 7">
    <name type="scientific">Saccharothrix australiensis</name>
    <dbReference type="NCBI Taxonomy" id="2072"/>
    <lineage>
        <taxon>Bacteria</taxon>
        <taxon>Bacillati</taxon>
        <taxon>Actinomycetota</taxon>
        <taxon>Actinomycetes</taxon>
        <taxon>Pseudonocardiales</taxon>
        <taxon>Pseudonocardiaceae</taxon>
        <taxon>Saccharothrix</taxon>
    </lineage>
</organism>
<keyword evidence="2" id="KW-0328">Glycosyltransferase</keyword>
<feature type="domain" description="Erythromycin biosynthesis protein CIII-like N-terminal" evidence="5">
    <location>
        <begin position="22"/>
        <end position="214"/>
    </location>
</feature>
<dbReference type="CDD" id="cd03784">
    <property type="entry name" value="GT1_Gtf-like"/>
    <property type="match status" value="1"/>
</dbReference>
<evidence type="ECO:0000256" key="2">
    <source>
        <dbReference type="ARBA" id="ARBA00022676"/>
    </source>
</evidence>
<dbReference type="InterPro" id="IPR048284">
    <property type="entry name" value="EryCIII-like_N"/>
</dbReference>
<accession>A0A495W770</accession>
<dbReference type="Gene3D" id="3.40.50.2000">
    <property type="entry name" value="Glycogen Phosphorylase B"/>
    <property type="match status" value="2"/>
</dbReference>
<name>A0A495W770_9PSEU</name>
<evidence type="ECO:0000313" key="6">
    <source>
        <dbReference type="EMBL" id="RKT55648.1"/>
    </source>
</evidence>
<proteinExistence type="inferred from homology"/>
<dbReference type="PANTHER" id="PTHR48050:SF13">
    <property type="entry name" value="STEROL 3-BETA-GLUCOSYLTRANSFERASE UGT80A2"/>
    <property type="match status" value="1"/>
</dbReference>
<dbReference type="SUPFAM" id="SSF53756">
    <property type="entry name" value="UDP-Glycosyltransferase/glycogen phosphorylase"/>
    <property type="match status" value="1"/>
</dbReference>
<dbReference type="InterPro" id="IPR010610">
    <property type="entry name" value="EryCIII-like_C"/>
</dbReference>
<dbReference type="AlphaFoldDB" id="A0A495W770"/>
<evidence type="ECO:0000259" key="4">
    <source>
        <dbReference type="Pfam" id="PF06722"/>
    </source>
</evidence>
<evidence type="ECO:0000256" key="3">
    <source>
        <dbReference type="ARBA" id="ARBA00022679"/>
    </source>
</evidence>
<comment type="caution">
    <text evidence="6">The sequence shown here is derived from an EMBL/GenBank/DDBJ whole genome shotgun (WGS) entry which is preliminary data.</text>
</comment>
<keyword evidence="3 6" id="KW-0808">Transferase</keyword>
<dbReference type="GO" id="GO:0008194">
    <property type="term" value="F:UDP-glycosyltransferase activity"/>
    <property type="evidence" value="ECO:0007669"/>
    <property type="project" value="InterPro"/>
</dbReference>
<dbReference type="GO" id="GO:0017000">
    <property type="term" value="P:antibiotic biosynthetic process"/>
    <property type="evidence" value="ECO:0007669"/>
    <property type="project" value="UniProtKB-ARBA"/>
</dbReference>
<comment type="similarity">
    <text evidence="1">Belongs to the glycosyltransferase 28 family.</text>
</comment>
<dbReference type="InterPro" id="IPR050426">
    <property type="entry name" value="Glycosyltransferase_28"/>
</dbReference>
<dbReference type="GO" id="GO:0016758">
    <property type="term" value="F:hexosyltransferase activity"/>
    <property type="evidence" value="ECO:0007669"/>
    <property type="project" value="UniProtKB-ARBA"/>
</dbReference>